<gene>
    <name evidence="6" type="ordered locus">Hden_0413</name>
</gene>
<dbReference type="STRING" id="582899.Hden_0413"/>
<dbReference type="Proteomes" id="UP000002033">
    <property type="component" value="Chromosome"/>
</dbReference>
<feature type="transmembrane region" description="Helical" evidence="5">
    <location>
        <begin position="110"/>
        <end position="131"/>
    </location>
</feature>
<dbReference type="PANTHER" id="PTHR43701">
    <property type="entry name" value="MEMBRANE TRANSPORTER PROTEIN MJ0441-RELATED"/>
    <property type="match status" value="1"/>
</dbReference>
<feature type="transmembrane region" description="Helical" evidence="5">
    <location>
        <begin position="213"/>
        <end position="236"/>
    </location>
</feature>
<dbReference type="PANTHER" id="PTHR43701:SF12">
    <property type="entry name" value="MEMBRANE TRANSPORTER PROTEIN YTNM-RELATED"/>
    <property type="match status" value="1"/>
</dbReference>
<dbReference type="EMBL" id="CP002083">
    <property type="protein sequence ID" value="ADJ22235.1"/>
    <property type="molecule type" value="Genomic_DNA"/>
</dbReference>
<accession>D8JRK6</accession>
<evidence type="ECO:0000313" key="7">
    <source>
        <dbReference type="Proteomes" id="UP000002033"/>
    </source>
</evidence>
<name>D8JRK6_HYPDA</name>
<feature type="transmembrane region" description="Helical" evidence="5">
    <location>
        <begin position="83"/>
        <end position="104"/>
    </location>
</feature>
<comment type="similarity">
    <text evidence="5">Belongs to the 4-toluene sulfonate uptake permease (TSUP) (TC 2.A.102) family.</text>
</comment>
<feature type="transmembrane region" description="Helical" evidence="5">
    <location>
        <begin position="243"/>
        <end position="262"/>
    </location>
</feature>
<dbReference type="RefSeq" id="WP_013214454.1">
    <property type="nucleotide sequence ID" value="NC_014313.1"/>
</dbReference>
<dbReference type="KEGG" id="hdn:Hden_0413"/>
<keyword evidence="7" id="KW-1185">Reference proteome</keyword>
<evidence type="ECO:0000313" key="6">
    <source>
        <dbReference type="EMBL" id="ADJ22235.1"/>
    </source>
</evidence>
<evidence type="ECO:0000256" key="3">
    <source>
        <dbReference type="ARBA" id="ARBA00022989"/>
    </source>
</evidence>
<keyword evidence="5" id="KW-1003">Cell membrane</keyword>
<feature type="transmembrane region" description="Helical" evidence="5">
    <location>
        <begin position="12"/>
        <end position="39"/>
    </location>
</feature>
<evidence type="ECO:0000256" key="4">
    <source>
        <dbReference type="ARBA" id="ARBA00023136"/>
    </source>
</evidence>
<evidence type="ECO:0000256" key="1">
    <source>
        <dbReference type="ARBA" id="ARBA00004141"/>
    </source>
</evidence>
<dbReference type="HOGENOM" id="CLU_045498_0_0_5"/>
<sequence>MSLYLPIAEMSVSVAVFLVLGVAVGFISGLFGVGGGFLMTPLLTFLGVPPAVAVATCNAHVVASSVSGAVVHYRRNNVDVKMALVMLVAGFAGTAVGVEVVRLLRKAGLFELTVSLTYVTFLGVVGTLTLIEGINSWRQVQTTGVASPRKSGQHSWVDRLPFKMRFQRSKLYISVVPPIVIGAFIGFISAIMGIGGGFIYIPAMIYILRMPTSVVVGTSLFQIVFVAAFATLLHAWQNQTVDIVLAAILLVGGVVGAQFGTVASEKLRGDQMRILLGLLVLFVVARIAYDLVATPNELFSLGSLKGS</sequence>
<proteinExistence type="inferred from homology"/>
<feature type="transmembrane region" description="Helical" evidence="5">
    <location>
        <begin position="274"/>
        <end position="292"/>
    </location>
</feature>
<keyword evidence="4 5" id="KW-0472">Membrane</keyword>
<comment type="subcellular location">
    <subcellularLocation>
        <location evidence="5">Cell membrane</location>
        <topology evidence="5">Multi-pass membrane protein</topology>
    </subcellularLocation>
    <subcellularLocation>
        <location evidence="1">Membrane</location>
        <topology evidence="1">Multi-pass membrane protein</topology>
    </subcellularLocation>
</comment>
<dbReference type="InterPro" id="IPR002781">
    <property type="entry name" value="TM_pro_TauE-like"/>
</dbReference>
<organism evidence="6 7">
    <name type="scientific">Hyphomicrobium denitrificans (strain ATCC 51888 / DSM 1869 / NCIMB 11706 / TK 0415)</name>
    <dbReference type="NCBI Taxonomy" id="582899"/>
    <lineage>
        <taxon>Bacteria</taxon>
        <taxon>Pseudomonadati</taxon>
        <taxon>Pseudomonadota</taxon>
        <taxon>Alphaproteobacteria</taxon>
        <taxon>Hyphomicrobiales</taxon>
        <taxon>Hyphomicrobiaceae</taxon>
        <taxon>Hyphomicrobium</taxon>
    </lineage>
</organism>
<feature type="transmembrane region" description="Helical" evidence="5">
    <location>
        <begin position="171"/>
        <end position="201"/>
    </location>
</feature>
<dbReference type="Pfam" id="PF01925">
    <property type="entry name" value="TauE"/>
    <property type="match status" value="1"/>
</dbReference>
<keyword evidence="3 5" id="KW-1133">Transmembrane helix</keyword>
<protein>
    <recommendedName>
        <fullName evidence="5">Probable membrane transporter protein</fullName>
    </recommendedName>
</protein>
<dbReference type="AlphaFoldDB" id="D8JRK6"/>
<reference evidence="7" key="1">
    <citation type="journal article" date="2011" name="J. Bacteriol.">
        <title>Genome sequences of eight morphologically diverse alphaproteobacteria.</title>
        <authorList>
            <consortium name="US DOE Joint Genome Institute"/>
            <person name="Brown P.J."/>
            <person name="Kysela D.T."/>
            <person name="Buechlein A."/>
            <person name="Hemmerich C."/>
            <person name="Brun Y.V."/>
        </authorList>
    </citation>
    <scope>NUCLEOTIDE SEQUENCE [LARGE SCALE GENOMIC DNA]</scope>
    <source>
        <strain evidence="7">ATCC 51888 / DSM 1869 / NCIB 11706 / TK 0415</strain>
    </source>
</reference>
<dbReference type="GO" id="GO:0005886">
    <property type="term" value="C:plasma membrane"/>
    <property type="evidence" value="ECO:0007669"/>
    <property type="project" value="UniProtKB-SubCell"/>
</dbReference>
<dbReference type="eggNOG" id="COG0730">
    <property type="taxonomic scope" value="Bacteria"/>
</dbReference>
<evidence type="ECO:0000256" key="2">
    <source>
        <dbReference type="ARBA" id="ARBA00022692"/>
    </source>
</evidence>
<dbReference type="OrthoDB" id="9779078at2"/>
<keyword evidence="2 5" id="KW-0812">Transmembrane</keyword>
<dbReference type="InterPro" id="IPR051598">
    <property type="entry name" value="TSUP/Inactive_protease-like"/>
</dbReference>
<evidence type="ECO:0000256" key="5">
    <source>
        <dbReference type="RuleBase" id="RU363041"/>
    </source>
</evidence>